<sequence length="23" mass="2785">MGIISAHICSRNFCRYCWMMKFS</sequence>
<accession>A0A2P2ISR6</accession>
<proteinExistence type="predicted"/>
<protein>
    <submittedName>
        <fullName evidence="1">Uncharacterized protein</fullName>
    </submittedName>
</protein>
<reference evidence="1" key="1">
    <citation type="submission" date="2018-02" db="EMBL/GenBank/DDBJ databases">
        <title>Rhizophora mucronata_Transcriptome.</title>
        <authorList>
            <person name="Meera S.P."/>
            <person name="Sreeshan A."/>
            <person name="Augustine A."/>
        </authorList>
    </citation>
    <scope>NUCLEOTIDE SEQUENCE</scope>
    <source>
        <tissue evidence="1">Leaf</tissue>
    </source>
</reference>
<dbReference type="EMBL" id="GGEC01003778">
    <property type="protein sequence ID" value="MBW84261.1"/>
    <property type="molecule type" value="Transcribed_RNA"/>
</dbReference>
<organism evidence="1">
    <name type="scientific">Rhizophora mucronata</name>
    <name type="common">Asiatic mangrove</name>
    <dbReference type="NCBI Taxonomy" id="61149"/>
    <lineage>
        <taxon>Eukaryota</taxon>
        <taxon>Viridiplantae</taxon>
        <taxon>Streptophyta</taxon>
        <taxon>Embryophyta</taxon>
        <taxon>Tracheophyta</taxon>
        <taxon>Spermatophyta</taxon>
        <taxon>Magnoliopsida</taxon>
        <taxon>eudicotyledons</taxon>
        <taxon>Gunneridae</taxon>
        <taxon>Pentapetalae</taxon>
        <taxon>rosids</taxon>
        <taxon>fabids</taxon>
        <taxon>Malpighiales</taxon>
        <taxon>Rhizophoraceae</taxon>
        <taxon>Rhizophora</taxon>
    </lineage>
</organism>
<dbReference type="AlphaFoldDB" id="A0A2P2ISR6"/>
<evidence type="ECO:0000313" key="1">
    <source>
        <dbReference type="EMBL" id="MBW84261.1"/>
    </source>
</evidence>
<name>A0A2P2ISR6_RHIMU</name>